<organism evidence="9 10">
    <name type="scientific">Streptomyces hazeniae</name>
    <dbReference type="NCBI Taxonomy" id="3075538"/>
    <lineage>
        <taxon>Bacteria</taxon>
        <taxon>Bacillati</taxon>
        <taxon>Actinomycetota</taxon>
        <taxon>Actinomycetes</taxon>
        <taxon>Kitasatosporales</taxon>
        <taxon>Streptomycetaceae</taxon>
        <taxon>Streptomyces</taxon>
    </lineage>
</organism>
<accession>A0ABU2NPR4</accession>
<feature type="transmembrane region" description="Helical" evidence="8">
    <location>
        <begin position="223"/>
        <end position="244"/>
    </location>
</feature>
<evidence type="ECO:0000256" key="5">
    <source>
        <dbReference type="ARBA" id="ARBA00022989"/>
    </source>
</evidence>
<comment type="caution">
    <text evidence="9">The sequence shown here is derived from an EMBL/GenBank/DDBJ whole genome shotgun (WGS) entry which is preliminary data.</text>
</comment>
<evidence type="ECO:0000256" key="2">
    <source>
        <dbReference type="ARBA" id="ARBA00007543"/>
    </source>
</evidence>
<comment type="similarity">
    <text evidence="2">Belongs to the cytochrome ubiquinol oxidase subunit 2 family.</text>
</comment>
<name>A0ABU2NPR4_9ACTN</name>
<keyword evidence="4 8" id="KW-0812">Transmembrane</keyword>
<feature type="transmembrane region" description="Helical" evidence="8">
    <location>
        <begin position="190"/>
        <end position="211"/>
    </location>
</feature>
<protein>
    <submittedName>
        <fullName evidence="9">Cytochrome d ubiquinol oxidase subunit II</fullName>
    </submittedName>
</protein>
<evidence type="ECO:0000256" key="7">
    <source>
        <dbReference type="SAM" id="MobiDB-lite"/>
    </source>
</evidence>
<feature type="region of interest" description="Disordered" evidence="7">
    <location>
        <begin position="258"/>
        <end position="277"/>
    </location>
</feature>
<proteinExistence type="inferred from homology"/>
<feature type="transmembrane region" description="Helical" evidence="8">
    <location>
        <begin position="81"/>
        <end position="100"/>
    </location>
</feature>
<dbReference type="Pfam" id="PF02322">
    <property type="entry name" value="Cyt_bd_oxida_II"/>
    <property type="match status" value="1"/>
</dbReference>
<sequence length="277" mass="28614">MDVLAVALLGLFTAGWSVLSGADLGVGMLLPHLGRDDDERRLVLRTVLPYFFADEVWLVAAAGVFIGCFPDLEGALFQGQFAVLLGLLAGWVVRDAGLWWRGGGTSRAWRRFADGLVVAGSWAVALSWGRLLAGFLQGDPTRPAGGSFAVGMALTTAVLFAAHGLAYAGRRLTGPPLARVRALTGRTAPVPAYALTAVAAAALPLLGGVRLPLRESAADGPVLGLLVPALLAALPLLLGAQAWLRWALRGRVHAAAPAPAARHPAAGTPPAERGGPP</sequence>
<keyword evidence="10" id="KW-1185">Reference proteome</keyword>
<evidence type="ECO:0000256" key="1">
    <source>
        <dbReference type="ARBA" id="ARBA00004651"/>
    </source>
</evidence>
<keyword evidence="3" id="KW-1003">Cell membrane</keyword>
<dbReference type="Proteomes" id="UP001183414">
    <property type="component" value="Unassembled WGS sequence"/>
</dbReference>
<evidence type="ECO:0000256" key="4">
    <source>
        <dbReference type="ARBA" id="ARBA00022692"/>
    </source>
</evidence>
<dbReference type="PANTHER" id="PTHR43141:SF4">
    <property type="entry name" value="CYTOCHROME BD2 SUBUNIT II"/>
    <property type="match status" value="1"/>
</dbReference>
<keyword evidence="5 8" id="KW-1133">Transmembrane helix</keyword>
<evidence type="ECO:0000313" key="10">
    <source>
        <dbReference type="Proteomes" id="UP001183414"/>
    </source>
</evidence>
<evidence type="ECO:0000313" key="9">
    <source>
        <dbReference type="EMBL" id="MDT0378591.1"/>
    </source>
</evidence>
<feature type="transmembrane region" description="Helical" evidence="8">
    <location>
        <begin position="112"/>
        <end position="136"/>
    </location>
</feature>
<dbReference type="InterPro" id="IPR003317">
    <property type="entry name" value="Cyt-d_oxidase_su2"/>
</dbReference>
<feature type="compositionally biased region" description="Low complexity" evidence="7">
    <location>
        <begin position="258"/>
        <end position="271"/>
    </location>
</feature>
<dbReference type="RefSeq" id="WP_311672457.1">
    <property type="nucleotide sequence ID" value="NZ_JAVREQ010000004.1"/>
</dbReference>
<comment type="subcellular location">
    <subcellularLocation>
        <location evidence="1">Cell membrane</location>
        <topology evidence="1">Multi-pass membrane protein</topology>
    </subcellularLocation>
</comment>
<keyword evidence="6 8" id="KW-0472">Membrane</keyword>
<feature type="transmembrane region" description="Helical" evidence="8">
    <location>
        <begin position="148"/>
        <end position="169"/>
    </location>
</feature>
<gene>
    <name evidence="9" type="ORF">RM572_07335</name>
</gene>
<evidence type="ECO:0000256" key="3">
    <source>
        <dbReference type="ARBA" id="ARBA00022475"/>
    </source>
</evidence>
<dbReference type="EMBL" id="JAVREQ010000004">
    <property type="protein sequence ID" value="MDT0378591.1"/>
    <property type="molecule type" value="Genomic_DNA"/>
</dbReference>
<dbReference type="PANTHER" id="PTHR43141">
    <property type="entry name" value="CYTOCHROME BD2 SUBUNIT II"/>
    <property type="match status" value="1"/>
</dbReference>
<evidence type="ECO:0000256" key="8">
    <source>
        <dbReference type="SAM" id="Phobius"/>
    </source>
</evidence>
<evidence type="ECO:0000256" key="6">
    <source>
        <dbReference type="ARBA" id="ARBA00023136"/>
    </source>
</evidence>
<reference evidence="10" key="1">
    <citation type="submission" date="2023-07" db="EMBL/GenBank/DDBJ databases">
        <title>30 novel species of actinomycetes from the DSMZ collection.</title>
        <authorList>
            <person name="Nouioui I."/>
        </authorList>
    </citation>
    <scope>NUCLEOTIDE SEQUENCE [LARGE SCALE GENOMIC DNA]</scope>
    <source>
        <strain evidence="10">DSM 42041</strain>
    </source>
</reference>